<accession>A0A8J2MQP4</accession>
<keyword evidence="2" id="KW-1185">Reference proteome</keyword>
<name>A0A8J2MQP4_COTCN</name>
<sequence length="83" mass="9054">MKNRTDVNDFTKILVGCLSDFAATVTRSAISKSVLSDDLGKVFSVVTFIETILPLGSAPLYTLVYSSYIADYPTPSIPLIDNY</sequence>
<protein>
    <submittedName>
        <fullName evidence="1">Uncharacterized protein</fullName>
    </submittedName>
</protein>
<dbReference type="Proteomes" id="UP000786811">
    <property type="component" value="Unassembled WGS sequence"/>
</dbReference>
<evidence type="ECO:0000313" key="1">
    <source>
        <dbReference type="EMBL" id="CAG5103411.1"/>
    </source>
</evidence>
<reference evidence="1" key="1">
    <citation type="submission" date="2021-04" db="EMBL/GenBank/DDBJ databases">
        <authorList>
            <person name="Chebbi M.A.C M."/>
        </authorList>
    </citation>
    <scope>NUCLEOTIDE SEQUENCE</scope>
</reference>
<dbReference type="EMBL" id="CAJNRD030001123">
    <property type="protein sequence ID" value="CAG5103411.1"/>
    <property type="molecule type" value="Genomic_DNA"/>
</dbReference>
<gene>
    <name evidence="1" type="ORF">HICCMSTLAB_LOCUS11497</name>
</gene>
<proteinExistence type="predicted"/>
<dbReference type="AlphaFoldDB" id="A0A8J2MQP4"/>
<feature type="non-terminal residue" evidence="1">
    <location>
        <position position="1"/>
    </location>
</feature>
<evidence type="ECO:0000313" key="2">
    <source>
        <dbReference type="Proteomes" id="UP000786811"/>
    </source>
</evidence>
<comment type="caution">
    <text evidence="1">The sequence shown here is derived from an EMBL/GenBank/DDBJ whole genome shotgun (WGS) entry which is preliminary data.</text>
</comment>
<organism evidence="1 2">
    <name type="scientific">Cotesia congregata</name>
    <name type="common">Parasitoid wasp</name>
    <name type="synonym">Apanteles congregatus</name>
    <dbReference type="NCBI Taxonomy" id="51543"/>
    <lineage>
        <taxon>Eukaryota</taxon>
        <taxon>Metazoa</taxon>
        <taxon>Ecdysozoa</taxon>
        <taxon>Arthropoda</taxon>
        <taxon>Hexapoda</taxon>
        <taxon>Insecta</taxon>
        <taxon>Pterygota</taxon>
        <taxon>Neoptera</taxon>
        <taxon>Endopterygota</taxon>
        <taxon>Hymenoptera</taxon>
        <taxon>Apocrita</taxon>
        <taxon>Ichneumonoidea</taxon>
        <taxon>Braconidae</taxon>
        <taxon>Microgastrinae</taxon>
        <taxon>Cotesia</taxon>
    </lineage>
</organism>
<dbReference type="OrthoDB" id="6380398at2759"/>